<evidence type="ECO:0000256" key="1">
    <source>
        <dbReference type="SAM" id="MobiDB-lite"/>
    </source>
</evidence>
<dbReference type="InterPro" id="IPR050817">
    <property type="entry name" value="DjlA_DnaK_co-chaperone"/>
</dbReference>
<dbReference type="Pfam" id="PF00226">
    <property type="entry name" value="DnaJ"/>
    <property type="match status" value="1"/>
</dbReference>
<dbReference type="SMART" id="SM00271">
    <property type="entry name" value="DnaJ"/>
    <property type="match status" value="1"/>
</dbReference>
<evidence type="ECO:0000313" key="4">
    <source>
        <dbReference type="Proteomes" id="UP001491310"/>
    </source>
</evidence>
<dbReference type="PROSITE" id="PS00636">
    <property type="entry name" value="DNAJ_1"/>
    <property type="match status" value="1"/>
</dbReference>
<dbReference type="EMBL" id="JALJOT010000006">
    <property type="protein sequence ID" value="KAK9909641.1"/>
    <property type="molecule type" value="Genomic_DNA"/>
</dbReference>
<evidence type="ECO:0000313" key="3">
    <source>
        <dbReference type="EMBL" id="KAK9909641.1"/>
    </source>
</evidence>
<feature type="region of interest" description="Disordered" evidence="1">
    <location>
        <begin position="197"/>
        <end position="218"/>
    </location>
</feature>
<dbReference type="CDD" id="cd06257">
    <property type="entry name" value="DnaJ"/>
    <property type="match status" value="1"/>
</dbReference>
<name>A0ABR2YRR9_9CHLO</name>
<dbReference type="PANTHER" id="PTHR24074">
    <property type="entry name" value="CO-CHAPERONE PROTEIN DJLA"/>
    <property type="match status" value="1"/>
</dbReference>
<comment type="caution">
    <text evidence="3">The sequence shown here is derived from an EMBL/GenBank/DDBJ whole genome shotgun (WGS) entry which is preliminary data.</text>
</comment>
<proteinExistence type="predicted"/>
<evidence type="ECO:0000259" key="2">
    <source>
        <dbReference type="PROSITE" id="PS50076"/>
    </source>
</evidence>
<dbReference type="Gene3D" id="1.10.287.110">
    <property type="entry name" value="DnaJ domain"/>
    <property type="match status" value="1"/>
</dbReference>
<keyword evidence="4" id="KW-1185">Reference proteome</keyword>
<feature type="domain" description="J" evidence="2">
    <location>
        <begin position="3"/>
        <end position="68"/>
    </location>
</feature>
<feature type="compositionally biased region" description="Basic and acidic residues" evidence="1">
    <location>
        <begin position="203"/>
        <end position="218"/>
    </location>
</feature>
<dbReference type="PROSITE" id="PS50076">
    <property type="entry name" value="DNAJ_2"/>
    <property type="match status" value="1"/>
</dbReference>
<dbReference type="InterPro" id="IPR001623">
    <property type="entry name" value="DnaJ_domain"/>
</dbReference>
<protein>
    <recommendedName>
        <fullName evidence="2">J domain-containing protein</fullName>
    </recommendedName>
</protein>
<organism evidence="3 4">
    <name type="scientific">Coccomyxa subellipsoidea</name>
    <dbReference type="NCBI Taxonomy" id="248742"/>
    <lineage>
        <taxon>Eukaryota</taxon>
        <taxon>Viridiplantae</taxon>
        <taxon>Chlorophyta</taxon>
        <taxon>core chlorophytes</taxon>
        <taxon>Trebouxiophyceae</taxon>
        <taxon>Trebouxiophyceae incertae sedis</taxon>
        <taxon>Coccomyxaceae</taxon>
        <taxon>Coccomyxa</taxon>
    </lineage>
</organism>
<accession>A0ABR2YRR9</accession>
<dbReference type="InterPro" id="IPR036869">
    <property type="entry name" value="J_dom_sf"/>
</dbReference>
<dbReference type="Proteomes" id="UP001491310">
    <property type="component" value="Unassembled WGS sequence"/>
</dbReference>
<dbReference type="SUPFAM" id="SSF46565">
    <property type="entry name" value="Chaperone J-domain"/>
    <property type="match status" value="1"/>
</dbReference>
<dbReference type="InterPro" id="IPR018253">
    <property type="entry name" value="DnaJ_domain_CS"/>
</dbReference>
<dbReference type="PRINTS" id="PR00625">
    <property type="entry name" value="JDOMAIN"/>
</dbReference>
<sequence length="218" mass="24695">MASLYEVLGVGETASLEEVKKAYRTKALEHHPDRNVGNDRAEEAFRKVTEAYEVLRDDGRRASYDSLRRGLGGLGAQGPYSPSSAWRPGADDFEEAFASWFERQGFKRSMDEQTMKERREAMHRARSAAWEAEKAEAQANKERFERVQWRTKNARAMRHAQVLRRFWHTSQGLVWQDALVVVMLGLSLGLSAVQLRPAATADRSGEDNKRPGGGDLRD</sequence>
<gene>
    <name evidence="3" type="ORF">WJX75_005462</name>
</gene>
<reference evidence="3 4" key="1">
    <citation type="journal article" date="2024" name="Nat. Commun.">
        <title>Phylogenomics reveals the evolutionary origins of lichenization in chlorophyte algae.</title>
        <authorList>
            <person name="Puginier C."/>
            <person name="Libourel C."/>
            <person name="Otte J."/>
            <person name="Skaloud P."/>
            <person name="Haon M."/>
            <person name="Grisel S."/>
            <person name="Petersen M."/>
            <person name="Berrin J.G."/>
            <person name="Delaux P.M."/>
            <person name="Dal Grande F."/>
            <person name="Keller J."/>
        </authorList>
    </citation>
    <scope>NUCLEOTIDE SEQUENCE [LARGE SCALE GENOMIC DNA]</scope>
    <source>
        <strain evidence="3 4">SAG 216-7</strain>
    </source>
</reference>